<keyword evidence="1" id="KW-0732">Signal</keyword>
<evidence type="ECO:0000256" key="1">
    <source>
        <dbReference type="SAM" id="SignalP"/>
    </source>
</evidence>
<feature type="chain" id="PRO_5043448632" evidence="1">
    <location>
        <begin position="25"/>
        <end position="435"/>
    </location>
</feature>
<evidence type="ECO:0000313" key="2">
    <source>
        <dbReference type="EMBL" id="CAG9309837.1"/>
    </source>
</evidence>
<gene>
    <name evidence="2" type="ORF">BSTOLATCC_MIC52</name>
</gene>
<dbReference type="AlphaFoldDB" id="A0AAU9I8H1"/>
<evidence type="ECO:0000313" key="3">
    <source>
        <dbReference type="Proteomes" id="UP001162131"/>
    </source>
</evidence>
<name>A0AAU9I8H1_9CILI</name>
<reference evidence="2" key="1">
    <citation type="submission" date="2021-09" db="EMBL/GenBank/DDBJ databases">
        <authorList>
            <consortium name="AG Swart"/>
            <person name="Singh M."/>
            <person name="Singh A."/>
            <person name="Seah K."/>
            <person name="Emmerich C."/>
        </authorList>
    </citation>
    <scope>NUCLEOTIDE SEQUENCE</scope>
    <source>
        <strain evidence="2">ATCC30299</strain>
    </source>
</reference>
<keyword evidence="3" id="KW-1185">Reference proteome</keyword>
<protein>
    <submittedName>
        <fullName evidence="2">Uncharacterized protein</fullName>
    </submittedName>
</protein>
<organism evidence="2 3">
    <name type="scientific">Blepharisma stoltei</name>
    <dbReference type="NCBI Taxonomy" id="1481888"/>
    <lineage>
        <taxon>Eukaryota</taxon>
        <taxon>Sar</taxon>
        <taxon>Alveolata</taxon>
        <taxon>Ciliophora</taxon>
        <taxon>Postciliodesmatophora</taxon>
        <taxon>Heterotrichea</taxon>
        <taxon>Heterotrichida</taxon>
        <taxon>Blepharismidae</taxon>
        <taxon>Blepharisma</taxon>
    </lineage>
</organism>
<dbReference type="EMBL" id="CAJZBQ010000001">
    <property type="protein sequence ID" value="CAG9309837.1"/>
    <property type="molecule type" value="Genomic_DNA"/>
</dbReference>
<sequence>MAHCFYKNCSFKAMFLCSCSGVLPICYMHLAAHKTSEIPNPHEIRYLFLAEYKETKIFIIDLINKRISMLWNSCLEGAITIYSKIKEFNEKLAKNIQKIDNEEFLLSNHQENKENIISELDEFKISQILSNSKQISNLEKALSEYCRKVHEKINTCYSLIKEIISIDRIPYENPNFFQSILLEEKSKAAELIETEILNNLNISQEIIYYFPRVSITTETEIVEKLKNKAKEALCFENQLEDLSKRIQALFTMSFTGEYKQLIKEIEQVKIKIANKFRVFSFICKNDECFTLVNETNKDFKKIYNEYVKKNYNNSKLCENLLKTVNENLSNFACFENKSLYLIDSEKNSTKIFKYNIKTRKKDQKIIASPLPLTRHVCVVQISNFELFLFGSFPASGAAFIFDTKKCIFKAELPEGVHCCSASEFFIIIQFLFLEV</sequence>
<proteinExistence type="predicted"/>
<dbReference type="Proteomes" id="UP001162131">
    <property type="component" value="Unassembled WGS sequence"/>
</dbReference>
<accession>A0AAU9I8H1</accession>
<feature type="signal peptide" evidence="1">
    <location>
        <begin position="1"/>
        <end position="24"/>
    </location>
</feature>
<comment type="caution">
    <text evidence="2">The sequence shown here is derived from an EMBL/GenBank/DDBJ whole genome shotgun (WGS) entry which is preliminary data.</text>
</comment>